<evidence type="ECO:0000259" key="17">
    <source>
        <dbReference type="PROSITE" id="PS50137"/>
    </source>
</evidence>
<accession>A0A2J6S2J8</accession>
<dbReference type="InterPro" id="IPR011545">
    <property type="entry name" value="DEAD/DEAH_box_helicase_dom"/>
</dbReference>
<feature type="domain" description="Helicase ATP-binding" evidence="19">
    <location>
        <begin position="70"/>
        <end position="248"/>
    </location>
</feature>
<feature type="domain" description="DRBM" evidence="17">
    <location>
        <begin position="1358"/>
        <end position="1426"/>
    </location>
</feature>
<evidence type="ECO:0000256" key="4">
    <source>
        <dbReference type="ARBA" id="ARBA00022723"/>
    </source>
</evidence>
<dbReference type="Pfam" id="PF03368">
    <property type="entry name" value="Dicer_dimer"/>
    <property type="match status" value="1"/>
</dbReference>
<evidence type="ECO:0000256" key="7">
    <source>
        <dbReference type="ARBA" id="ARBA00022801"/>
    </source>
</evidence>
<keyword evidence="23" id="KW-1185">Reference proteome</keyword>
<evidence type="ECO:0000256" key="5">
    <source>
        <dbReference type="ARBA" id="ARBA00022737"/>
    </source>
</evidence>
<evidence type="ECO:0000256" key="1">
    <source>
        <dbReference type="ARBA" id="ARBA00001936"/>
    </source>
</evidence>
<keyword evidence="13" id="KW-0464">Manganese</keyword>
<feature type="domain" description="Dicer dsRNA-binding fold" evidence="21">
    <location>
        <begin position="615"/>
        <end position="708"/>
    </location>
</feature>
<dbReference type="PROSITE" id="PS51192">
    <property type="entry name" value="HELICASE_ATP_BIND_1"/>
    <property type="match status" value="1"/>
</dbReference>
<evidence type="ECO:0000256" key="8">
    <source>
        <dbReference type="ARBA" id="ARBA00022806"/>
    </source>
</evidence>
<comment type="function">
    <text evidence="14">Dicer-like endonuclease involved in cleaving double-stranded RNA in the RNA interference (RNAi) pathway. Produces 21 to 25 bp dsRNAs (siRNAs) which target the selective destruction of homologous RNAs leading to sequence-specific suppression of gene expression, called post-transcriptional gene silencing (PTGS). Part of a broad host defense response against viral infection and transposons.</text>
</comment>
<dbReference type="SMART" id="SM00535">
    <property type="entry name" value="RIBOc"/>
    <property type="match status" value="2"/>
</dbReference>
<dbReference type="SMART" id="SM00487">
    <property type="entry name" value="DEXDc"/>
    <property type="match status" value="1"/>
</dbReference>
<dbReference type="GO" id="GO:0050688">
    <property type="term" value="P:regulation of defense response to virus"/>
    <property type="evidence" value="ECO:0007669"/>
    <property type="project" value="UniProtKB-KW"/>
</dbReference>
<comment type="cofactor">
    <cofactor evidence="2">
        <name>Mg(2+)</name>
        <dbReference type="ChEBI" id="CHEBI:18420"/>
    </cofactor>
</comment>
<dbReference type="OrthoDB" id="416741at2759"/>
<evidence type="ECO:0000256" key="13">
    <source>
        <dbReference type="ARBA" id="ARBA00023211"/>
    </source>
</evidence>
<dbReference type="PROSITE" id="PS50142">
    <property type="entry name" value="RNASE_3_2"/>
    <property type="match status" value="2"/>
</dbReference>
<dbReference type="SMART" id="SM00490">
    <property type="entry name" value="HELICc"/>
    <property type="match status" value="1"/>
</dbReference>
<evidence type="ECO:0000259" key="21">
    <source>
        <dbReference type="PROSITE" id="PS51327"/>
    </source>
</evidence>
<dbReference type="PROSITE" id="PS50137">
    <property type="entry name" value="DS_RBD"/>
    <property type="match status" value="1"/>
</dbReference>
<dbReference type="InterPro" id="IPR005034">
    <property type="entry name" value="Dicer_dimerisation"/>
</dbReference>
<keyword evidence="3" id="KW-0930">Antiviral protein</keyword>
<keyword evidence="8" id="KW-0347">Helicase</keyword>
<feature type="region of interest" description="Disordered" evidence="16">
    <location>
        <begin position="1"/>
        <end position="27"/>
    </location>
</feature>
<feature type="domain" description="Helicase C-terminal" evidence="20">
    <location>
        <begin position="422"/>
        <end position="609"/>
    </location>
</feature>
<dbReference type="GO" id="GO:0051607">
    <property type="term" value="P:defense response to virus"/>
    <property type="evidence" value="ECO:0007669"/>
    <property type="project" value="UniProtKB-KW"/>
</dbReference>
<evidence type="ECO:0000256" key="15">
    <source>
        <dbReference type="PROSITE-ProRule" id="PRU00657"/>
    </source>
</evidence>
<keyword evidence="6" id="KW-0547">Nucleotide-binding</keyword>
<dbReference type="STRING" id="1149755.A0A2J6S2J8"/>
<dbReference type="Proteomes" id="UP000235786">
    <property type="component" value="Unassembled WGS sequence"/>
</dbReference>
<evidence type="ECO:0000259" key="19">
    <source>
        <dbReference type="PROSITE" id="PS51192"/>
    </source>
</evidence>
<dbReference type="PROSITE" id="PS51327">
    <property type="entry name" value="DICER_DSRBF"/>
    <property type="match status" value="1"/>
</dbReference>
<dbReference type="Pfam" id="PF00271">
    <property type="entry name" value="Helicase_C"/>
    <property type="match status" value="1"/>
</dbReference>
<keyword evidence="9" id="KW-0067">ATP-binding</keyword>
<dbReference type="GO" id="GO:0046872">
    <property type="term" value="F:metal ion binding"/>
    <property type="evidence" value="ECO:0007669"/>
    <property type="project" value="UniProtKB-KW"/>
</dbReference>
<organism evidence="22 23">
    <name type="scientific">Hyaloscypha variabilis (strain UAMH 11265 / GT02V1 / F)</name>
    <name type="common">Meliniomyces variabilis</name>
    <dbReference type="NCBI Taxonomy" id="1149755"/>
    <lineage>
        <taxon>Eukaryota</taxon>
        <taxon>Fungi</taxon>
        <taxon>Dikarya</taxon>
        <taxon>Ascomycota</taxon>
        <taxon>Pezizomycotina</taxon>
        <taxon>Leotiomycetes</taxon>
        <taxon>Helotiales</taxon>
        <taxon>Hyaloscyphaceae</taxon>
        <taxon>Hyaloscypha</taxon>
        <taxon>Hyaloscypha variabilis</taxon>
    </lineage>
</organism>
<evidence type="ECO:0000259" key="18">
    <source>
        <dbReference type="PROSITE" id="PS50142"/>
    </source>
</evidence>
<feature type="domain" description="RNase III" evidence="18">
    <location>
        <begin position="1148"/>
        <end position="1328"/>
    </location>
</feature>
<evidence type="ECO:0000259" key="20">
    <source>
        <dbReference type="PROSITE" id="PS51194"/>
    </source>
</evidence>
<name>A0A2J6S2J8_HYAVF</name>
<dbReference type="CDD" id="cd00593">
    <property type="entry name" value="RIBOc"/>
    <property type="match status" value="2"/>
</dbReference>
<dbReference type="GO" id="GO:0004525">
    <property type="term" value="F:ribonuclease III activity"/>
    <property type="evidence" value="ECO:0007669"/>
    <property type="project" value="InterPro"/>
</dbReference>
<evidence type="ECO:0000256" key="6">
    <source>
        <dbReference type="ARBA" id="ARBA00022741"/>
    </source>
</evidence>
<dbReference type="EMBL" id="KZ613940">
    <property type="protein sequence ID" value="PMD44991.1"/>
    <property type="molecule type" value="Genomic_DNA"/>
</dbReference>
<evidence type="ECO:0000256" key="12">
    <source>
        <dbReference type="ARBA" id="ARBA00023118"/>
    </source>
</evidence>
<evidence type="ECO:0000256" key="16">
    <source>
        <dbReference type="SAM" id="MobiDB-lite"/>
    </source>
</evidence>
<dbReference type="InterPro" id="IPR001650">
    <property type="entry name" value="Helicase_C-like"/>
</dbReference>
<dbReference type="GO" id="GO:0005634">
    <property type="term" value="C:nucleus"/>
    <property type="evidence" value="ECO:0007669"/>
    <property type="project" value="TreeGrafter"/>
</dbReference>
<dbReference type="PANTHER" id="PTHR14950:SF37">
    <property type="entry name" value="ENDORIBONUCLEASE DICER"/>
    <property type="match status" value="1"/>
</dbReference>
<dbReference type="GO" id="GO:0030422">
    <property type="term" value="P:siRNA processing"/>
    <property type="evidence" value="ECO:0007669"/>
    <property type="project" value="TreeGrafter"/>
</dbReference>
<evidence type="ECO:0000256" key="3">
    <source>
        <dbReference type="ARBA" id="ARBA00022721"/>
    </source>
</evidence>
<dbReference type="Gene3D" id="3.40.50.300">
    <property type="entry name" value="P-loop containing nucleotide triphosphate hydrolases"/>
    <property type="match status" value="2"/>
</dbReference>
<dbReference type="InterPro" id="IPR000999">
    <property type="entry name" value="RNase_III_dom"/>
</dbReference>
<dbReference type="PROSITE" id="PS51194">
    <property type="entry name" value="HELICASE_CTER"/>
    <property type="match status" value="1"/>
</dbReference>
<dbReference type="Gene3D" id="3.30.160.380">
    <property type="entry name" value="Dicer dimerisation domain"/>
    <property type="match status" value="1"/>
</dbReference>
<dbReference type="InterPro" id="IPR014001">
    <property type="entry name" value="Helicase_ATP-bd"/>
</dbReference>
<dbReference type="PANTHER" id="PTHR14950">
    <property type="entry name" value="DICER-RELATED"/>
    <property type="match status" value="1"/>
</dbReference>
<dbReference type="InterPro" id="IPR038248">
    <property type="entry name" value="Dicer_dimer_sf"/>
</dbReference>
<evidence type="ECO:0000256" key="10">
    <source>
        <dbReference type="ARBA" id="ARBA00022842"/>
    </source>
</evidence>
<dbReference type="FunFam" id="1.10.1520.10:FF:000032">
    <property type="entry name" value="Dicer-like protein 2"/>
    <property type="match status" value="1"/>
</dbReference>
<keyword evidence="7" id="KW-0378">Hydrolase</keyword>
<dbReference type="SUPFAM" id="SSF52540">
    <property type="entry name" value="P-loop containing nucleoside triphosphate hydrolases"/>
    <property type="match status" value="1"/>
</dbReference>
<evidence type="ECO:0000256" key="9">
    <source>
        <dbReference type="ARBA" id="ARBA00022840"/>
    </source>
</evidence>
<dbReference type="SUPFAM" id="SSF69065">
    <property type="entry name" value="RNase III domain-like"/>
    <property type="match status" value="2"/>
</dbReference>
<reference evidence="22 23" key="1">
    <citation type="submission" date="2016-04" db="EMBL/GenBank/DDBJ databases">
        <title>A degradative enzymes factory behind the ericoid mycorrhizal symbiosis.</title>
        <authorList>
            <consortium name="DOE Joint Genome Institute"/>
            <person name="Martino E."/>
            <person name="Morin E."/>
            <person name="Grelet G."/>
            <person name="Kuo A."/>
            <person name="Kohler A."/>
            <person name="Daghino S."/>
            <person name="Barry K."/>
            <person name="Choi C."/>
            <person name="Cichocki N."/>
            <person name="Clum A."/>
            <person name="Copeland A."/>
            <person name="Hainaut M."/>
            <person name="Haridas S."/>
            <person name="Labutti K."/>
            <person name="Lindquist E."/>
            <person name="Lipzen A."/>
            <person name="Khouja H.-R."/>
            <person name="Murat C."/>
            <person name="Ohm R."/>
            <person name="Olson A."/>
            <person name="Spatafora J."/>
            <person name="Veneault-Fourrey C."/>
            <person name="Henrissat B."/>
            <person name="Grigoriev I."/>
            <person name="Martin F."/>
            <person name="Perotto S."/>
        </authorList>
    </citation>
    <scope>NUCLEOTIDE SEQUENCE [LARGE SCALE GENOMIC DNA]</scope>
    <source>
        <strain evidence="22 23">F</strain>
    </source>
</reference>
<dbReference type="GO" id="GO:0005737">
    <property type="term" value="C:cytoplasm"/>
    <property type="evidence" value="ECO:0007669"/>
    <property type="project" value="TreeGrafter"/>
</dbReference>
<comment type="similarity">
    <text evidence="15">Belongs to the helicase family. Dicer subfamily.</text>
</comment>
<evidence type="ECO:0000313" key="23">
    <source>
        <dbReference type="Proteomes" id="UP000235786"/>
    </source>
</evidence>
<evidence type="ECO:0000313" key="22">
    <source>
        <dbReference type="EMBL" id="PMD44991.1"/>
    </source>
</evidence>
<keyword evidence="10" id="KW-0460">Magnesium</keyword>
<feature type="domain" description="RNase III" evidence="18">
    <location>
        <begin position="967"/>
        <end position="1108"/>
    </location>
</feature>
<dbReference type="InterPro" id="IPR014720">
    <property type="entry name" value="dsRBD_dom"/>
</dbReference>
<dbReference type="GO" id="GO:0004386">
    <property type="term" value="F:helicase activity"/>
    <property type="evidence" value="ECO:0007669"/>
    <property type="project" value="UniProtKB-KW"/>
</dbReference>
<proteinExistence type="inferred from homology"/>
<evidence type="ECO:0000256" key="14">
    <source>
        <dbReference type="ARBA" id="ARBA00025403"/>
    </source>
</evidence>
<dbReference type="InterPro" id="IPR027417">
    <property type="entry name" value="P-loop_NTPase"/>
</dbReference>
<dbReference type="CDD" id="cd18034">
    <property type="entry name" value="DEXHc_dicer"/>
    <property type="match status" value="1"/>
</dbReference>
<protein>
    <submittedName>
        <fullName evidence="22">Dicer-like protein-like protein 2</fullName>
    </submittedName>
</protein>
<keyword evidence="4" id="KW-0479">Metal-binding</keyword>
<dbReference type="PROSITE" id="PS00517">
    <property type="entry name" value="RNASE_3_1"/>
    <property type="match status" value="2"/>
</dbReference>
<evidence type="ECO:0000256" key="11">
    <source>
        <dbReference type="ARBA" id="ARBA00022884"/>
    </source>
</evidence>
<evidence type="ECO:0000256" key="2">
    <source>
        <dbReference type="ARBA" id="ARBA00001946"/>
    </source>
</evidence>
<dbReference type="Gene3D" id="1.10.1520.10">
    <property type="entry name" value="Ribonuclease III domain"/>
    <property type="match status" value="2"/>
</dbReference>
<sequence length="1450" mass="163029">MDDTDDSTSDSSEIVLQPFDGDELPPLPEEIVEDLTNDKINDFSGEGSRASLILDDGTPSIKPRPYQLEMVQESLSKNIIIAMDTGSGKTHCAVMRMQYELERVLPGQLLWFLAPTVSLSSQQYEYIESQISAVQIKFLSGADGVDRWTEQSIWDGVLKNVRVVVSTYQILLDALTHAFVKMETLALIVFDEAHNCIGNQAGAKLMQNFYHTRKAKGLSIPHILGLTASPVMKSDPLSVIKIEETLDALCRTPKKHRAELRLQVRLPVLSQVFYEHLASESSLGSYTRTIDSLGRAFQDLKLSEDPYVISLIQENTDRSRKQLEKIRLNHKTWCRDQMKSFLTTTLKICSELGAWAADYYASQVIAKVSKLAGESGASVGIWDVTTAEKQYLKNALRSVEISVSTVYEKPASIPLVTDKVRKLIEILVRMSSSATFSGIVFVQERALAAVLAHLLSVHPDTRDLFRIGTIVGTSAHNHRARNKNIGELIDVDLQTNALSFFKSGQLNLIVATSVLEEGIDVPSCNVVICFQRPANLKSFVQRRGRARHKDSELVLLLESTEKATEWHKLESAMRTIYEDEMRILEEVLLREDAEERIDRSFEVPNTGALLDFDNAVAHLYHFCSTLPSKEYVDLRPEFICSEQGGLVEATVMLPLSVDQQVRTMKSKQLWRSERNAIKDAAFEAYVALHHAGLVNDNLLPLLRHDSVANELTSSAVEEQASILSAREQLNPWCDIARAWEKLGGNEVQEAIITVGDWDIRGYLPIPIPDIPPFKLYWDASTVFMATTRREPCSNANNAEIISKACSDTLAILHSAFGSRFAIQKEKQVVLPFILNLDISWMDQAGNPVTNDIKFKHEPGLIRDKSNRMVRYLYCGYLYNKPALENVQNPYELFEKTPDGPHLSLKKLPRRFDFLHKVVPENGLLSSKSYSTVLPLEKCTEDSMPFKLVQFGLFVPAIMHHFSISLIAQALSETLLREIRISDLSLVATAICASSANEASNYQRLEFLGDSILKTCTSVQLMGEFPLWHEGYLSAKKDRIISNSRLSRAAIEAGLDSFIITKQFSGHKWRPIYIEDLLDLPLDTKRDISSKVLADVVEALIGAAMVDGGIPKALRCLQVFIPEQEWRPLEIRRTYLFDRVPNVDLPATLQPLEDLIGYTFKKKALLVEAMTHASYKSGSQSLERLEFLGDAVLDYVIINVMFREAELSHIEMHHLRTSLVNSDYLAFICMEWSIDQETIDLELDTSGLPKFKKSARKDSLWRFLRHGSPRLGAVQQDTSARYADLRDSIVDAFENGSHYPWALLARLKAQKFFSDMVESLLGTIWIDSGSFETCTAVVECMGILPYFRRILKDKVETLHPKEELGMLADSETVKYVISSKIGGIDASREYLCTVFVGDTRVIEVDSGVSPEEVKTKAAEMAVKSMKARKSDFGMNMDKVDEETAVDIEMRD</sequence>
<keyword evidence="11 15" id="KW-0694">RNA-binding</keyword>
<dbReference type="Pfam" id="PF00636">
    <property type="entry name" value="Ribonuclease_3"/>
    <property type="match status" value="2"/>
</dbReference>
<gene>
    <name evidence="22" type="ORF">L207DRAFT_507916</name>
</gene>
<dbReference type="InterPro" id="IPR036389">
    <property type="entry name" value="RNase_III_sf"/>
</dbReference>
<comment type="cofactor">
    <cofactor evidence="1">
        <name>Mn(2+)</name>
        <dbReference type="ChEBI" id="CHEBI:29035"/>
    </cofactor>
</comment>
<keyword evidence="5" id="KW-0677">Repeat</keyword>
<dbReference type="GO" id="GO:0005524">
    <property type="term" value="F:ATP binding"/>
    <property type="evidence" value="ECO:0007669"/>
    <property type="project" value="UniProtKB-KW"/>
</dbReference>
<dbReference type="Pfam" id="PF00270">
    <property type="entry name" value="DEAD"/>
    <property type="match status" value="1"/>
</dbReference>
<keyword evidence="12" id="KW-0051">Antiviral defense</keyword>
<dbReference type="GO" id="GO:0003723">
    <property type="term" value="F:RNA binding"/>
    <property type="evidence" value="ECO:0007669"/>
    <property type="project" value="UniProtKB-UniRule"/>
</dbReference>